<name>A0A0G4HZZ0_9ALVE</name>
<feature type="compositionally biased region" description="Basic and acidic residues" evidence="1">
    <location>
        <begin position="170"/>
        <end position="180"/>
    </location>
</feature>
<feature type="region of interest" description="Disordered" evidence="1">
    <location>
        <begin position="149"/>
        <end position="182"/>
    </location>
</feature>
<sequence>EDLERRLYTETELPEQQALYNPGKREDQSHWGHFTEEAQYAQMRMMYKDMKERDAALAENHDGFLDKEKEMFVSALEALDDTQSLEKIRQRQAARLAREAADEKWWEETRRSGVSVSDDESLSLEEKRRLLKAEERKVRRMHEKMEREMLEEMKEDDAVLDNTNKRRKTSHQDLEDEAMRRRQQRLQLQELQRNYEVQRLELQV</sequence>
<feature type="region of interest" description="Disordered" evidence="1">
    <location>
        <begin position="108"/>
        <end position="127"/>
    </location>
</feature>
<accession>A0A0G4HZZ0</accession>
<proteinExistence type="predicted"/>
<feature type="non-terminal residue" evidence="2">
    <location>
        <position position="1"/>
    </location>
</feature>
<evidence type="ECO:0000313" key="2">
    <source>
        <dbReference type="EMBL" id="CEM50133.1"/>
    </source>
</evidence>
<organism evidence="2">
    <name type="scientific">Chromera velia CCMP2878</name>
    <dbReference type="NCBI Taxonomy" id="1169474"/>
    <lineage>
        <taxon>Eukaryota</taxon>
        <taxon>Sar</taxon>
        <taxon>Alveolata</taxon>
        <taxon>Colpodellida</taxon>
        <taxon>Chromeraceae</taxon>
        <taxon>Chromera</taxon>
    </lineage>
</organism>
<protein>
    <submittedName>
        <fullName evidence="2">Uncharacterized protein</fullName>
    </submittedName>
</protein>
<feature type="region of interest" description="Disordered" evidence="1">
    <location>
        <begin position="1"/>
        <end position="31"/>
    </location>
</feature>
<reference evidence="2" key="1">
    <citation type="submission" date="2014-11" db="EMBL/GenBank/DDBJ databases">
        <authorList>
            <person name="Otto D Thomas"/>
            <person name="Naeem Raeece"/>
        </authorList>
    </citation>
    <scope>NUCLEOTIDE SEQUENCE</scope>
</reference>
<dbReference type="AlphaFoldDB" id="A0A0G4HZZ0"/>
<dbReference type="EMBL" id="CDMZ01004566">
    <property type="protein sequence ID" value="CEM50133.1"/>
    <property type="molecule type" value="Genomic_DNA"/>
</dbReference>
<evidence type="ECO:0000256" key="1">
    <source>
        <dbReference type="SAM" id="MobiDB-lite"/>
    </source>
</evidence>
<feature type="non-terminal residue" evidence="2">
    <location>
        <position position="204"/>
    </location>
</feature>
<gene>
    <name evidence="2" type="ORF">Cvel_34180</name>
</gene>